<dbReference type="GO" id="GO:0005576">
    <property type="term" value="C:extracellular region"/>
    <property type="evidence" value="ECO:0007669"/>
    <property type="project" value="TreeGrafter"/>
</dbReference>
<keyword evidence="5" id="KW-0732">Signal</keyword>
<dbReference type="SUPFAM" id="SSF51445">
    <property type="entry name" value="(Trans)glycosidases"/>
    <property type="match status" value="1"/>
</dbReference>
<accession>A0A8H6IFT4</accession>
<evidence type="ECO:0000256" key="3">
    <source>
        <dbReference type="ARBA" id="ARBA00023295"/>
    </source>
</evidence>
<keyword evidence="8" id="KW-1185">Reference proteome</keyword>
<dbReference type="PANTHER" id="PTHR31297">
    <property type="entry name" value="GLUCAN ENDO-1,6-BETA-GLUCOSIDASE B"/>
    <property type="match status" value="1"/>
</dbReference>
<keyword evidence="3 4" id="KW-0326">Glycosidase</keyword>
<dbReference type="Pfam" id="PF00150">
    <property type="entry name" value="Cellulase"/>
    <property type="match status" value="1"/>
</dbReference>
<feature type="signal peptide" evidence="5">
    <location>
        <begin position="1"/>
        <end position="23"/>
    </location>
</feature>
<dbReference type="GO" id="GO:0009986">
    <property type="term" value="C:cell surface"/>
    <property type="evidence" value="ECO:0007669"/>
    <property type="project" value="TreeGrafter"/>
</dbReference>
<dbReference type="AlphaFoldDB" id="A0A8H6IFT4"/>
<feature type="chain" id="PRO_5034897638" evidence="5">
    <location>
        <begin position="24"/>
        <end position="593"/>
    </location>
</feature>
<comment type="caution">
    <text evidence="7">The sequence shown here is derived from an EMBL/GenBank/DDBJ whole genome shotgun (WGS) entry which is preliminary data.</text>
</comment>
<comment type="similarity">
    <text evidence="1 4">Belongs to the glycosyl hydrolase 5 (cellulase A) family.</text>
</comment>
<evidence type="ECO:0000256" key="1">
    <source>
        <dbReference type="ARBA" id="ARBA00005641"/>
    </source>
</evidence>
<evidence type="ECO:0000256" key="2">
    <source>
        <dbReference type="ARBA" id="ARBA00022801"/>
    </source>
</evidence>
<dbReference type="Gene3D" id="3.20.20.80">
    <property type="entry name" value="Glycosidases"/>
    <property type="match status" value="1"/>
</dbReference>
<organism evidence="7 8">
    <name type="scientific">Ephemerocybe angulata</name>
    <dbReference type="NCBI Taxonomy" id="980116"/>
    <lineage>
        <taxon>Eukaryota</taxon>
        <taxon>Fungi</taxon>
        <taxon>Dikarya</taxon>
        <taxon>Basidiomycota</taxon>
        <taxon>Agaricomycotina</taxon>
        <taxon>Agaricomycetes</taxon>
        <taxon>Agaricomycetidae</taxon>
        <taxon>Agaricales</taxon>
        <taxon>Agaricineae</taxon>
        <taxon>Psathyrellaceae</taxon>
        <taxon>Ephemerocybe</taxon>
    </lineage>
</organism>
<gene>
    <name evidence="7" type="ORF">DFP72DRAFT_954396</name>
</gene>
<evidence type="ECO:0000313" key="7">
    <source>
        <dbReference type="EMBL" id="KAF6764741.1"/>
    </source>
</evidence>
<name>A0A8H6IFT4_9AGAR</name>
<dbReference type="GO" id="GO:0009251">
    <property type="term" value="P:glucan catabolic process"/>
    <property type="evidence" value="ECO:0007669"/>
    <property type="project" value="TreeGrafter"/>
</dbReference>
<protein>
    <submittedName>
        <fullName evidence="7">Cytoplasm protein</fullName>
    </submittedName>
</protein>
<proteinExistence type="inferred from homology"/>
<dbReference type="OrthoDB" id="1887033at2759"/>
<dbReference type="InterPro" id="IPR050386">
    <property type="entry name" value="Glycosyl_hydrolase_5"/>
</dbReference>
<keyword evidence="2 4" id="KW-0378">Hydrolase</keyword>
<dbReference type="GO" id="GO:0046557">
    <property type="term" value="F:glucan endo-1,6-beta-glucosidase activity"/>
    <property type="evidence" value="ECO:0007669"/>
    <property type="project" value="TreeGrafter"/>
</dbReference>
<dbReference type="InterPro" id="IPR017853">
    <property type="entry name" value="GH"/>
</dbReference>
<reference evidence="7 8" key="1">
    <citation type="submission" date="2020-07" db="EMBL/GenBank/DDBJ databases">
        <title>Comparative genomics of pyrophilous fungi reveals a link between fire events and developmental genes.</title>
        <authorList>
            <consortium name="DOE Joint Genome Institute"/>
            <person name="Steindorff A.S."/>
            <person name="Carver A."/>
            <person name="Calhoun S."/>
            <person name="Stillman K."/>
            <person name="Liu H."/>
            <person name="Lipzen A."/>
            <person name="Pangilinan J."/>
            <person name="Labutti K."/>
            <person name="Bruns T.D."/>
            <person name="Grigoriev I.V."/>
        </authorList>
    </citation>
    <scope>NUCLEOTIDE SEQUENCE [LARGE SCALE GENOMIC DNA]</scope>
    <source>
        <strain evidence="7 8">CBS 144469</strain>
    </source>
</reference>
<sequence>MLNITSALVLSAMLALDVVPATFKPSPTDLRKRPHHGGAHDGMGLGSQLLMGPKNITFLPKVADMSDPACHTEPYEAPAVDFQEFPPYDDQLSAVFRYRQQRSVNLGSWFVHESWMTPSVFNCAAGDGVSELDIASGWGSTASARAVLERHWDTFITASDFQFLSTVGINTVRLPIGYWNLGPEFCKDTAFAGVADVYQGSWTRVIRAINMAGMHGIGVLVDLHGAVGSQNGQGHSGISDGQTSLFSNPGNMDKTINVLTYLIKQLLHVNNVVGIEILNEPKYDDGLELFYNRAIDAMRGTDPDAGGFPLYIHNAFDMNRFSQYMSGRWDFTVQDQHSYFVYTDVDRQQSAVDHVRDISSTVSSTLHTASDKVRRNMVVGEFSCALTPESMAGSSAHDGDRARKDFCGGQLDIYADRTSGWHFWSYMKEDCDQDPGWCFKSAVGTLLPTTFFTHAQPSQAWSNAAVENTNESYANGINHPFSLNREDLPVVRRRRPMSHAAIAKRFKLISQRRWDDKQDYAGPDTTGYNDGKLTAQVFAAHNASKLGFIDQYIEVAIQKLGPGKVAPGTEGQYTAGFWRGLYEVQDTTFIVKR</sequence>
<dbReference type="PANTHER" id="PTHR31297:SF43">
    <property type="entry name" value="GLUCAN 1,3-BETA-GLUCOSIDASE 3"/>
    <property type="match status" value="1"/>
</dbReference>
<dbReference type="EMBL" id="JACGCI010000003">
    <property type="protein sequence ID" value="KAF6764741.1"/>
    <property type="molecule type" value="Genomic_DNA"/>
</dbReference>
<evidence type="ECO:0000259" key="6">
    <source>
        <dbReference type="Pfam" id="PF00150"/>
    </source>
</evidence>
<dbReference type="InterPro" id="IPR001547">
    <property type="entry name" value="Glyco_hydro_5"/>
</dbReference>
<dbReference type="Proteomes" id="UP000521943">
    <property type="component" value="Unassembled WGS sequence"/>
</dbReference>
<evidence type="ECO:0000256" key="5">
    <source>
        <dbReference type="SAM" id="SignalP"/>
    </source>
</evidence>
<evidence type="ECO:0000256" key="4">
    <source>
        <dbReference type="RuleBase" id="RU361153"/>
    </source>
</evidence>
<evidence type="ECO:0000313" key="8">
    <source>
        <dbReference type="Proteomes" id="UP000521943"/>
    </source>
</evidence>
<feature type="domain" description="Glycoside hydrolase family 5" evidence="6">
    <location>
        <begin position="150"/>
        <end position="426"/>
    </location>
</feature>